<keyword evidence="2" id="KW-1185">Reference proteome</keyword>
<sequence>MINGKMFDWEDVSIGLPHGVALLIKDISYDDELEVDPAYGKGNKAVGYGTGNYKASGKMSILREEYDKFIDYAKSTGKALYRLPPFPITCSYANDGEPVSTDVLRGCKISKRSWKAAQGSKELTVDLDFTITDSIESNGLKAI</sequence>
<evidence type="ECO:0008006" key="3">
    <source>
        <dbReference type="Google" id="ProtNLM"/>
    </source>
</evidence>
<accession>A0A4Y7RK08</accession>
<gene>
    <name evidence="1" type="ORF">Pmgp_03362</name>
</gene>
<reference evidence="1 2" key="1">
    <citation type="journal article" date="2018" name="Environ. Microbiol.">
        <title>Novel energy conservation strategies and behaviour of Pelotomaculum schinkii driving syntrophic propionate catabolism.</title>
        <authorList>
            <person name="Hidalgo-Ahumada C.A.P."/>
            <person name="Nobu M.K."/>
            <person name="Narihiro T."/>
            <person name="Tamaki H."/>
            <person name="Liu W.T."/>
            <person name="Kamagata Y."/>
            <person name="Stams A.J.M."/>
            <person name="Imachi H."/>
            <person name="Sousa D.Z."/>
        </authorList>
    </citation>
    <scope>NUCLEOTIDE SEQUENCE [LARGE SCALE GENOMIC DNA]</scope>
    <source>
        <strain evidence="1 2">MGP</strain>
    </source>
</reference>
<protein>
    <recommendedName>
        <fullName evidence="3">Phage-like element PBSX protein XkdM</fullName>
    </recommendedName>
</protein>
<proteinExistence type="predicted"/>
<dbReference type="RefSeq" id="WP_243119927.1">
    <property type="nucleotide sequence ID" value="NZ_QFFZ01000058.1"/>
</dbReference>
<dbReference type="EMBL" id="QFFZ01000058">
    <property type="protein sequence ID" value="TEB09141.1"/>
    <property type="molecule type" value="Genomic_DNA"/>
</dbReference>
<dbReference type="Proteomes" id="UP000297597">
    <property type="component" value="Unassembled WGS sequence"/>
</dbReference>
<dbReference type="AlphaFoldDB" id="A0A4Y7RK08"/>
<name>A0A4Y7RK08_9FIRM</name>
<evidence type="ECO:0000313" key="1">
    <source>
        <dbReference type="EMBL" id="TEB09141.1"/>
    </source>
</evidence>
<organism evidence="1 2">
    <name type="scientific">Pelotomaculum propionicicum</name>
    <dbReference type="NCBI Taxonomy" id="258475"/>
    <lineage>
        <taxon>Bacteria</taxon>
        <taxon>Bacillati</taxon>
        <taxon>Bacillota</taxon>
        <taxon>Clostridia</taxon>
        <taxon>Eubacteriales</taxon>
        <taxon>Desulfotomaculaceae</taxon>
        <taxon>Pelotomaculum</taxon>
    </lineage>
</organism>
<evidence type="ECO:0000313" key="2">
    <source>
        <dbReference type="Proteomes" id="UP000297597"/>
    </source>
</evidence>
<comment type="caution">
    <text evidence="1">The sequence shown here is derived from an EMBL/GenBank/DDBJ whole genome shotgun (WGS) entry which is preliminary data.</text>
</comment>